<keyword evidence="3 9" id="KW-0808">Transferase</keyword>
<dbReference type="PROSITE" id="PS00324">
    <property type="entry name" value="ASPARTOKINASE"/>
    <property type="match status" value="1"/>
</dbReference>
<gene>
    <name evidence="9" type="ORF">DNF11_1951</name>
</gene>
<evidence type="ECO:0000313" key="10">
    <source>
        <dbReference type="Proteomes" id="UP000269793"/>
    </source>
</evidence>
<dbReference type="GO" id="GO:0004072">
    <property type="term" value="F:aspartate kinase activity"/>
    <property type="evidence" value="ECO:0007669"/>
    <property type="project" value="UniProtKB-EC"/>
</dbReference>
<protein>
    <recommendedName>
        <fullName evidence="2">aspartate kinase</fullName>
        <ecNumber evidence="2">2.7.2.4</ecNumber>
    </recommendedName>
</protein>
<keyword evidence="10" id="KW-1185">Reference proteome</keyword>
<keyword evidence="5 9" id="KW-0418">Kinase</keyword>
<keyword evidence="6" id="KW-0067">ATP-binding</keyword>
<dbReference type="STRING" id="425264.A0A3G2S487"/>
<dbReference type="GO" id="GO:0009090">
    <property type="term" value="P:homoserine biosynthetic process"/>
    <property type="evidence" value="ECO:0007669"/>
    <property type="project" value="TreeGrafter"/>
</dbReference>
<evidence type="ECO:0000256" key="1">
    <source>
        <dbReference type="ARBA" id="ARBA00010122"/>
    </source>
</evidence>
<dbReference type="SUPFAM" id="SSF53633">
    <property type="entry name" value="Carbamate kinase-like"/>
    <property type="match status" value="1"/>
</dbReference>
<dbReference type="InterPro" id="IPR036393">
    <property type="entry name" value="AceGlu_kinase-like_sf"/>
</dbReference>
<evidence type="ECO:0000256" key="4">
    <source>
        <dbReference type="ARBA" id="ARBA00022741"/>
    </source>
</evidence>
<evidence type="ECO:0000256" key="2">
    <source>
        <dbReference type="ARBA" id="ARBA00013059"/>
    </source>
</evidence>
<evidence type="ECO:0000259" key="8">
    <source>
        <dbReference type="Pfam" id="PF22468"/>
    </source>
</evidence>
<dbReference type="Proteomes" id="UP000269793">
    <property type="component" value="Chromosome III"/>
</dbReference>
<dbReference type="InterPro" id="IPR018042">
    <property type="entry name" value="Aspartate_kinase_CS"/>
</dbReference>
<keyword evidence="4" id="KW-0547">Nucleotide-binding</keyword>
<dbReference type="EMBL" id="CP033150">
    <property type="protein sequence ID" value="AYO42901.1"/>
    <property type="molecule type" value="Genomic_DNA"/>
</dbReference>
<dbReference type="NCBIfam" id="TIGR00657">
    <property type="entry name" value="asp_kinases"/>
    <property type="match status" value="1"/>
</dbReference>
<dbReference type="Gene3D" id="3.40.1160.10">
    <property type="entry name" value="Acetylglutamate kinase-like"/>
    <property type="match status" value="1"/>
</dbReference>
<dbReference type="GO" id="GO:0005524">
    <property type="term" value="F:ATP binding"/>
    <property type="evidence" value="ECO:0007669"/>
    <property type="project" value="UniProtKB-KW"/>
</dbReference>
<dbReference type="Pfam" id="PF22468">
    <property type="entry name" value="ACT_9"/>
    <property type="match status" value="1"/>
</dbReference>
<dbReference type="InterPro" id="IPR001048">
    <property type="entry name" value="Asp/Glu/Uridylate_kinase"/>
</dbReference>
<comment type="similarity">
    <text evidence="1">Belongs to the aspartokinase family.</text>
</comment>
<dbReference type="InterPro" id="IPR045865">
    <property type="entry name" value="ACT-like_dom_sf"/>
</dbReference>
<dbReference type="InterPro" id="IPR001341">
    <property type="entry name" value="Asp_kinase"/>
</dbReference>
<dbReference type="GO" id="GO:0009089">
    <property type="term" value="P:lysine biosynthetic process via diaminopimelate"/>
    <property type="evidence" value="ECO:0007669"/>
    <property type="project" value="TreeGrafter"/>
</dbReference>
<dbReference type="AlphaFoldDB" id="A0A3G2S487"/>
<feature type="domain" description="Aspartokinase ACT" evidence="8">
    <location>
        <begin position="497"/>
        <end position="554"/>
    </location>
</feature>
<dbReference type="VEuPathDB" id="FungiDB:DNF11_1951"/>
<dbReference type="Gene3D" id="3.30.2130.10">
    <property type="entry name" value="VC0802-like"/>
    <property type="match status" value="1"/>
</dbReference>
<dbReference type="EC" id="2.7.2.4" evidence="2"/>
<feature type="domain" description="Aspartate/glutamate/uridylate kinase" evidence="7">
    <location>
        <begin position="14"/>
        <end position="353"/>
    </location>
</feature>
<dbReference type="InterPro" id="IPR054352">
    <property type="entry name" value="ACT_Aspartokinase"/>
</dbReference>
<evidence type="ECO:0000313" key="9">
    <source>
        <dbReference type="EMBL" id="AYO42901.1"/>
    </source>
</evidence>
<dbReference type="SUPFAM" id="SSF55021">
    <property type="entry name" value="ACT-like"/>
    <property type="match status" value="2"/>
</dbReference>
<proteinExistence type="inferred from homology"/>
<dbReference type="OrthoDB" id="4323675at2759"/>
<evidence type="ECO:0000259" key="7">
    <source>
        <dbReference type="Pfam" id="PF00696"/>
    </source>
</evidence>
<organism evidence="9 10">
    <name type="scientific">Malassezia restricta (strain ATCC 96810 / NBRC 103918 / CBS 7877)</name>
    <name type="common">Seborrheic dermatitis infection agent</name>
    <dbReference type="NCBI Taxonomy" id="425264"/>
    <lineage>
        <taxon>Eukaryota</taxon>
        <taxon>Fungi</taxon>
        <taxon>Dikarya</taxon>
        <taxon>Basidiomycota</taxon>
        <taxon>Ustilaginomycotina</taxon>
        <taxon>Malasseziomycetes</taxon>
        <taxon>Malasseziales</taxon>
        <taxon>Malasseziaceae</taxon>
        <taxon>Malassezia</taxon>
    </lineage>
</organism>
<accession>A0A3G2S487</accession>
<evidence type="ECO:0000256" key="6">
    <source>
        <dbReference type="ARBA" id="ARBA00022840"/>
    </source>
</evidence>
<dbReference type="PANTHER" id="PTHR21499:SF59">
    <property type="entry name" value="ASPARTOKINASE"/>
    <property type="match status" value="1"/>
</dbReference>
<evidence type="ECO:0000256" key="5">
    <source>
        <dbReference type="ARBA" id="ARBA00022777"/>
    </source>
</evidence>
<dbReference type="Pfam" id="PF00696">
    <property type="entry name" value="AA_kinase"/>
    <property type="match status" value="1"/>
</dbReference>
<dbReference type="PANTHER" id="PTHR21499">
    <property type="entry name" value="ASPARTATE KINASE"/>
    <property type="match status" value="1"/>
</dbReference>
<dbReference type="FunFam" id="3.30.2130.10:FF:000001">
    <property type="entry name" value="Bifunctional aspartokinase/homoserine dehydrogenase"/>
    <property type="match status" value="1"/>
</dbReference>
<sequence>MTAASSQVSSKDVKWIVQKYGGTSIGKFLPTIVDSITPSYLKTNRVVIVCSARSGKTKALGTTNLLLQACNEAMRSIQGNNTLDSSRSSLSSSFQADSMGPLSSLQMGLSRPEFVPEFQATVERIKEDHFEAARESVRNTRLRQQLEQDIADDCTCLNQFLQAAMILHEVSPRSRDVIMGMGERLACRLVVATLLDRGIQAELVTLESIVDELDEEIMRPPSLAYEASNYLEQAFYDRLSTVLAERILKCEGVPVVTGYFGNVPGSLLSQVGRGYTDLCAALCAVGLKANELQIWKEVDGVFTADPRKVPTARLVPAITPEEAAELTYYGSEVIHPFTMEQAIKKSVPIRIKNVDNPTGCGTVIFPDHITPSVDDDIKHDPFMDGHVEQPEPPLSGISTPVHRSQKVVRKMPTAVTIKDNILVLNVHSNRKTISHGFFAGIFGTLNRYGVVVDLISTSEVHVSMAMTAELRPRTLERLSAELEHIGTVSILRNMVILSLVGKEMRQMVGVAGSMFSTLAEGNVNIEMISQGANEINISCVIHEKSALKALNLIHYSILEGSPKPCNMEGGTFGRSFF</sequence>
<name>A0A3G2S487_MALR7</name>
<dbReference type="GO" id="GO:0005829">
    <property type="term" value="C:cytosol"/>
    <property type="evidence" value="ECO:0007669"/>
    <property type="project" value="TreeGrafter"/>
</dbReference>
<evidence type="ECO:0000256" key="3">
    <source>
        <dbReference type="ARBA" id="ARBA00022679"/>
    </source>
</evidence>
<reference evidence="9 10" key="1">
    <citation type="submission" date="2018-10" db="EMBL/GenBank/DDBJ databases">
        <title>Complete genome sequence of Malassezia restricta CBS 7877.</title>
        <authorList>
            <person name="Morand S.C."/>
            <person name="Bertignac M."/>
            <person name="Iltis A."/>
            <person name="Kolder I."/>
            <person name="Pirovano W."/>
            <person name="Jourdain R."/>
            <person name="Clavaud C."/>
        </authorList>
    </citation>
    <scope>NUCLEOTIDE SEQUENCE [LARGE SCALE GENOMIC DNA]</scope>
    <source>
        <strain evidence="9 10">CBS 7877</strain>
    </source>
</reference>